<dbReference type="EMBL" id="CAJVCH010102381">
    <property type="protein sequence ID" value="CAG7723771.1"/>
    <property type="molecule type" value="Genomic_DNA"/>
</dbReference>
<feature type="compositionally biased region" description="Basic and acidic residues" evidence="3">
    <location>
        <begin position="1"/>
        <end position="14"/>
    </location>
</feature>
<dbReference type="Pfam" id="PF21989">
    <property type="entry name" value="RA_2"/>
    <property type="match status" value="1"/>
</dbReference>
<evidence type="ECO:0000259" key="4">
    <source>
        <dbReference type="PROSITE" id="PS50057"/>
    </source>
</evidence>
<dbReference type="OrthoDB" id="6285196at2759"/>
<dbReference type="GO" id="GO:0005856">
    <property type="term" value="C:cytoskeleton"/>
    <property type="evidence" value="ECO:0007669"/>
    <property type="project" value="InterPro"/>
</dbReference>
<evidence type="ECO:0000256" key="3">
    <source>
        <dbReference type="SAM" id="MobiDB-lite"/>
    </source>
</evidence>
<organism evidence="6 7">
    <name type="scientific">Allacma fusca</name>
    <dbReference type="NCBI Taxonomy" id="39272"/>
    <lineage>
        <taxon>Eukaryota</taxon>
        <taxon>Metazoa</taxon>
        <taxon>Ecdysozoa</taxon>
        <taxon>Arthropoda</taxon>
        <taxon>Hexapoda</taxon>
        <taxon>Collembola</taxon>
        <taxon>Symphypleona</taxon>
        <taxon>Sminthuridae</taxon>
        <taxon>Allacma</taxon>
    </lineage>
</organism>
<evidence type="ECO:0000313" key="7">
    <source>
        <dbReference type="Proteomes" id="UP000708208"/>
    </source>
</evidence>
<dbReference type="PROSITE" id="PS50057">
    <property type="entry name" value="FERM_3"/>
    <property type="match status" value="1"/>
</dbReference>
<evidence type="ECO:0000313" key="6">
    <source>
        <dbReference type="EMBL" id="CAG7723771.1"/>
    </source>
</evidence>
<dbReference type="PROSITE" id="PS51016">
    <property type="entry name" value="MYTH4"/>
    <property type="match status" value="1"/>
</dbReference>
<feature type="non-terminal residue" evidence="6">
    <location>
        <position position="1"/>
    </location>
</feature>
<dbReference type="PANTHER" id="PTHR22903:SF8">
    <property type="entry name" value="MAX-1A"/>
    <property type="match status" value="1"/>
</dbReference>
<feature type="region of interest" description="Disordered" evidence="3">
    <location>
        <begin position="223"/>
        <end position="288"/>
    </location>
</feature>
<feature type="domain" description="FERM" evidence="4">
    <location>
        <begin position="383"/>
        <end position="527"/>
    </location>
</feature>
<evidence type="ECO:0000256" key="2">
    <source>
        <dbReference type="ARBA" id="ARBA00023054"/>
    </source>
</evidence>
<feature type="compositionally biased region" description="Acidic residues" evidence="3">
    <location>
        <begin position="15"/>
        <end position="24"/>
    </location>
</feature>
<dbReference type="PANTHER" id="PTHR22903">
    <property type="entry name" value="PLEKHH PROTEIN"/>
    <property type="match status" value="1"/>
</dbReference>
<dbReference type="SMART" id="SM00139">
    <property type="entry name" value="MyTH4"/>
    <property type="match status" value="1"/>
</dbReference>
<dbReference type="InterPro" id="IPR019748">
    <property type="entry name" value="FERM_central"/>
</dbReference>
<gene>
    <name evidence="6" type="ORF">AFUS01_LOCUS12836</name>
</gene>
<dbReference type="CDD" id="cd17094">
    <property type="entry name" value="FERM_F1_Max1_like"/>
    <property type="match status" value="1"/>
</dbReference>
<accession>A0A8J2JT31</accession>
<sequence length="527" mass="58837">MRDARVEDVDHVSDSDNDEKDEENSANPNDALTIGIFPSHQSPVYLHLPTKQDKDAWLYHLTIVSGKGPSAGTQFEQLIHKLMEVDGDPNCSLWKSPLLLHSKESITSPLTSMSSVALQTEGVKLFKSCQLFMSVPLEPSAIEYHVGLAQNTLQLCLDYPELQAELICALVKQTSRSMTFKNSPQVNRTLNKIKHSKFLLNATHSFFVCDSSNNHSKVQNQISLTQSPSGSHRANNHVTASSSPSRSSRGGSGRSSPAKTKSKGSSSSVPSSPLLSHNHSMHHHALNHSESKSNIRSFVFIQGWQLLALAVSLFLPKNNKLLWYLKQHLQRNVDTKSESGKYAAYCQRSIERTLANGPRLFKPSRMEVLSILMKNPFHHSLPHSVPVHFLNGAYQVVGFDGSTSVEEFLLCLCQQIGCREPLQSGFALCEDDPFDKEMHHTLKPKDKICDVISQWETCLREKGSGKFETRRAATLSFVSRIYRRSGILQETDKERLLLCYQTNQAVVSGRFPLSRELSLELAALMAQ</sequence>
<dbReference type="Proteomes" id="UP000708208">
    <property type="component" value="Unassembled WGS sequence"/>
</dbReference>
<keyword evidence="1" id="KW-0677">Repeat</keyword>
<dbReference type="InterPro" id="IPR000857">
    <property type="entry name" value="MyTH4_dom"/>
</dbReference>
<comment type="caution">
    <text evidence="6">The sequence shown here is derived from an EMBL/GenBank/DDBJ whole genome shotgun (WGS) entry which is preliminary data.</text>
</comment>
<dbReference type="InterPro" id="IPR000299">
    <property type="entry name" value="FERM_domain"/>
</dbReference>
<feature type="region of interest" description="Disordered" evidence="3">
    <location>
        <begin position="1"/>
        <end position="30"/>
    </location>
</feature>
<name>A0A8J2JT31_9HEXA</name>
<dbReference type="Pfam" id="PF00784">
    <property type="entry name" value="MyTH4"/>
    <property type="match status" value="1"/>
</dbReference>
<evidence type="ECO:0000259" key="5">
    <source>
        <dbReference type="PROSITE" id="PS51016"/>
    </source>
</evidence>
<evidence type="ECO:0000256" key="1">
    <source>
        <dbReference type="ARBA" id="ARBA00022737"/>
    </source>
</evidence>
<feature type="domain" description="MyTH4" evidence="5">
    <location>
        <begin position="101"/>
        <end position="372"/>
    </location>
</feature>
<proteinExistence type="predicted"/>
<keyword evidence="2" id="KW-0175">Coiled coil</keyword>
<feature type="compositionally biased region" description="Polar residues" evidence="3">
    <location>
        <begin position="223"/>
        <end position="240"/>
    </location>
</feature>
<keyword evidence="7" id="KW-1185">Reference proteome</keyword>
<protein>
    <recommendedName>
        <fullName evidence="8">MyTH4 domain-containing protein</fullName>
    </recommendedName>
</protein>
<feature type="compositionally biased region" description="Low complexity" evidence="3">
    <location>
        <begin position="241"/>
        <end position="278"/>
    </location>
</feature>
<reference evidence="6" key="1">
    <citation type="submission" date="2021-06" db="EMBL/GenBank/DDBJ databases">
        <authorList>
            <person name="Hodson N. C."/>
            <person name="Mongue J. A."/>
            <person name="Jaron S. K."/>
        </authorList>
    </citation>
    <scope>NUCLEOTIDE SEQUENCE</scope>
</reference>
<dbReference type="AlphaFoldDB" id="A0A8J2JT31"/>
<evidence type="ECO:0008006" key="8">
    <source>
        <dbReference type="Google" id="ProtNLM"/>
    </source>
</evidence>
<dbReference type="CDD" id="cd14473">
    <property type="entry name" value="FERM_B-lobe"/>
    <property type="match status" value="1"/>
</dbReference>